<dbReference type="AlphaFoldDB" id="A0A8S1Q9J3"/>
<protein>
    <submittedName>
        <fullName evidence="1">Uncharacterized protein</fullName>
    </submittedName>
</protein>
<gene>
    <name evidence="1" type="ORF">PPRIM_AZ9-3.1.T1480091</name>
</gene>
<name>A0A8S1Q9J3_PARPR</name>
<evidence type="ECO:0000313" key="1">
    <source>
        <dbReference type="EMBL" id="CAD8111664.1"/>
    </source>
</evidence>
<sequence length="76" mass="8641">MSKKTTFHQIISVIGDLHHHTLLSPLNQGSAKRLKRVTFETEALYLEFRSTDSPIKVNSTLQKHLSQRSISVITQP</sequence>
<proteinExistence type="predicted"/>
<reference evidence="1" key="1">
    <citation type="submission" date="2021-01" db="EMBL/GenBank/DDBJ databases">
        <authorList>
            <consortium name="Genoscope - CEA"/>
            <person name="William W."/>
        </authorList>
    </citation>
    <scope>NUCLEOTIDE SEQUENCE</scope>
</reference>
<evidence type="ECO:0000313" key="2">
    <source>
        <dbReference type="Proteomes" id="UP000688137"/>
    </source>
</evidence>
<dbReference type="EMBL" id="CAJJDM010000152">
    <property type="protein sequence ID" value="CAD8111664.1"/>
    <property type="molecule type" value="Genomic_DNA"/>
</dbReference>
<dbReference type="OMA" id="KVTFYNE"/>
<dbReference type="Proteomes" id="UP000688137">
    <property type="component" value="Unassembled WGS sequence"/>
</dbReference>
<organism evidence="1 2">
    <name type="scientific">Paramecium primaurelia</name>
    <dbReference type="NCBI Taxonomy" id="5886"/>
    <lineage>
        <taxon>Eukaryota</taxon>
        <taxon>Sar</taxon>
        <taxon>Alveolata</taxon>
        <taxon>Ciliophora</taxon>
        <taxon>Intramacronucleata</taxon>
        <taxon>Oligohymenophorea</taxon>
        <taxon>Peniculida</taxon>
        <taxon>Parameciidae</taxon>
        <taxon>Paramecium</taxon>
    </lineage>
</organism>
<keyword evidence="2" id="KW-1185">Reference proteome</keyword>
<comment type="caution">
    <text evidence="1">The sequence shown here is derived from an EMBL/GenBank/DDBJ whole genome shotgun (WGS) entry which is preliminary data.</text>
</comment>
<accession>A0A8S1Q9J3</accession>